<protein>
    <recommendedName>
        <fullName evidence="2">dTDP-4-dehydrorhamnose 3,5-epimerase</fullName>
    </recommendedName>
</protein>
<evidence type="ECO:0008006" key="2">
    <source>
        <dbReference type="Google" id="ProtNLM"/>
    </source>
</evidence>
<dbReference type="NCBIfam" id="TIGR01221">
    <property type="entry name" value="rmlC"/>
    <property type="match status" value="1"/>
</dbReference>
<dbReference type="InterPro" id="IPR014710">
    <property type="entry name" value="RmlC-like_jellyroll"/>
</dbReference>
<dbReference type="GO" id="GO:0008830">
    <property type="term" value="F:dTDP-4-dehydrorhamnose 3,5-epimerase activity"/>
    <property type="evidence" value="ECO:0007669"/>
    <property type="project" value="InterPro"/>
</dbReference>
<proteinExistence type="predicted"/>
<dbReference type="EMBL" id="UINC01170905">
    <property type="protein sequence ID" value="SVD75176.1"/>
    <property type="molecule type" value="Genomic_DNA"/>
</dbReference>
<evidence type="ECO:0000313" key="1">
    <source>
        <dbReference type="EMBL" id="SVD75176.1"/>
    </source>
</evidence>
<organism evidence="1">
    <name type="scientific">marine metagenome</name>
    <dbReference type="NCBI Taxonomy" id="408172"/>
    <lineage>
        <taxon>unclassified sequences</taxon>
        <taxon>metagenomes</taxon>
        <taxon>ecological metagenomes</taxon>
    </lineage>
</organism>
<sequence length="170" mass="20194">MNGAYLIELERSEDERGFFTRVWDKKLYEEKGLNSELLQISLSYSKKRGTLRGMHFQKKPFEETKLVRCTKGKIFDVIIDLQPESSTYKKWFSIELSADNLQALYIPEGFAHGFQTLEDSCEVCYHMSNWFSLEHARGIRWDDKEFDIKWPIENPIISKKDLSYDRYDVK</sequence>
<dbReference type="GO" id="GO:0000271">
    <property type="term" value="P:polysaccharide biosynthetic process"/>
    <property type="evidence" value="ECO:0007669"/>
    <property type="project" value="TreeGrafter"/>
</dbReference>
<dbReference type="Gene3D" id="2.60.120.10">
    <property type="entry name" value="Jelly Rolls"/>
    <property type="match status" value="1"/>
</dbReference>
<dbReference type="InterPro" id="IPR000888">
    <property type="entry name" value="RmlC-like"/>
</dbReference>
<name>A0A382XVW1_9ZZZZ</name>
<accession>A0A382XVW1</accession>
<dbReference type="PANTHER" id="PTHR21047">
    <property type="entry name" value="DTDP-6-DEOXY-D-GLUCOSE-3,5 EPIMERASE"/>
    <property type="match status" value="1"/>
</dbReference>
<dbReference type="PANTHER" id="PTHR21047:SF2">
    <property type="entry name" value="THYMIDINE DIPHOSPHO-4-KETO-RHAMNOSE 3,5-EPIMERASE"/>
    <property type="match status" value="1"/>
</dbReference>
<reference evidence="1" key="1">
    <citation type="submission" date="2018-05" db="EMBL/GenBank/DDBJ databases">
        <authorList>
            <person name="Lanie J.A."/>
            <person name="Ng W.-L."/>
            <person name="Kazmierczak K.M."/>
            <person name="Andrzejewski T.M."/>
            <person name="Davidsen T.M."/>
            <person name="Wayne K.J."/>
            <person name="Tettelin H."/>
            <person name="Glass J.I."/>
            <person name="Rusch D."/>
            <person name="Podicherti R."/>
            <person name="Tsui H.-C.T."/>
            <person name="Winkler M.E."/>
        </authorList>
    </citation>
    <scope>NUCLEOTIDE SEQUENCE</scope>
</reference>
<feature type="non-terminal residue" evidence="1">
    <location>
        <position position="170"/>
    </location>
</feature>
<gene>
    <name evidence="1" type="ORF">METZ01_LOCUS428030</name>
</gene>
<dbReference type="Pfam" id="PF00908">
    <property type="entry name" value="dTDP_sugar_isom"/>
    <property type="match status" value="1"/>
</dbReference>
<dbReference type="GO" id="GO:0005829">
    <property type="term" value="C:cytosol"/>
    <property type="evidence" value="ECO:0007669"/>
    <property type="project" value="TreeGrafter"/>
</dbReference>
<dbReference type="InterPro" id="IPR011051">
    <property type="entry name" value="RmlC_Cupin_sf"/>
</dbReference>
<dbReference type="SUPFAM" id="SSF51182">
    <property type="entry name" value="RmlC-like cupins"/>
    <property type="match status" value="1"/>
</dbReference>
<dbReference type="CDD" id="cd00438">
    <property type="entry name" value="cupin_RmlC"/>
    <property type="match status" value="1"/>
</dbReference>
<dbReference type="AlphaFoldDB" id="A0A382XVW1"/>
<dbReference type="GO" id="GO:0019305">
    <property type="term" value="P:dTDP-rhamnose biosynthetic process"/>
    <property type="evidence" value="ECO:0007669"/>
    <property type="project" value="TreeGrafter"/>
</dbReference>